<gene>
    <name evidence="1" type="ORF">A4U53_007820</name>
</gene>
<evidence type="ECO:0000313" key="1">
    <source>
        <dbReference type="EMBL" id="XKM38777.1"/>
    </source>
</evidence>
<organism evidence="1 2">
    <name type="scientific">Rhizobium ruizarguesonis</name>
    <dbReference type="NCBI Taxonomy" id="2081791"/>
    <lineage>
        <taxon>Bacteria</taxon>
        <taxon>Pseudomonadati</taxon>
        <taxon>Pseudomonadota</taxon>
        <taxon>Alphaproteobacteria</taxon>
        <taxon>Hyphomicrobiales</taxon>
        <taxon>Rhizobiaceae</taxon>
        <taxon>Rhizobium/Agrobacterium group</taxon>
        <taxon>Rhizobium</taxon>
    </lineage>
</organism>
<name>A0ACD5EI09_9HYPH</name>
<sequence>MEINNEMIFITGANRGLGLAFAREAVRRGAKKVYAGMRNTKGFDEPGVVPIRIDVTDPTSVAAAAEAAADTTILINNAGIAALIDNPLAVDFEAQSKALFDTNYYGVARVTQAFEPGLSKVPRAAIINVLSDIVWLPRPYLTAYAASKAAAWSYTNQLRFHLAGRSIQVLGLHVGFLDTDLTNGIDVPKTSPVDVAIQTYDALAAGKSEVMADKGTALLKSTLAEEIPGYITPPAGIVLNTRRDGNKGWRLPRAV</sequence>
<keyword evidence="1" id="KW-0614">Plasmid</keyword>
<geneLocation type="plasmid" evidence="1 2">
    <name>unnamed2</name>
</geneLocation>
<reference evidence="1" key="1">
    <citation type="submission" date="2024-10" db="EMBL/GenBank/DDBJ databases">
        <title>Strain of Rhizobium-related bacteria isolated fromm roots of Vavilovia formosa.</title>
        <authorList>
            <person name="Kimeklis A."/>
            <person name="Afonin A."/>
        </authorList>
    </citation>
    <scope>NUCLEOTIDE SEQUENCE</scope>
    <source>
        <strain evidence="1">Vaf-46</strain>
    </source>
</reference>
<evidence type="ECO:0000313" key="2">
    <source>
        <dbReference type="Proteomes" id="UP000078465"/>
    </source>
</evidence>
<dbReference type="Proteomes" id="UP000078465">
    <property type="component" value="Plasmid unnamed2"/>
</dbReference>
<dbReference type="EMBL" id="CP171852">
    <property type="protein sequence ID" value="XKM38777.1"/>
    <property type="molecule type" value="Genomic_DNA"/>
</dbReference>
<proteinExistence type="predicted"/>
<protein>
    <submittedName>
        <fullName evidence="1">SDR family oxidoreductase</fullName>
    </submittedName>
</protein>
<accession>A0ACD5EI09</accession>